<gene>
    <name evidence="1" type="ORF">UFOPK3610_01643</name>
</gene>
<accession>A0A6J7I3Z0</accession>
<name>A0A6J7I3Z0_9ZZZZ</name>
<dbReference type="EMBL" id="CAFBMR010000093">
    <property type="protein sequence ID" value="CAB4925317.1"/>
    <property type="molecule type" value="Genomic_DNA"/>
</dbReference>
<protein>
    <submittedName>
        <fullName evidence="1">Unannotated protein</fullName>
    </submittedName>
</protein>
<organism evidence="1">
    <name type="scientific">freshwater metagenome</name>
    <dbReference type="NCBI Taxonomy" id="449393"/>
    <lineage>
        <taxon>unclassified sequences</taxon>
        <taxon>metagenomes</taxon>
        <taxon>ecological metagenomes</taxon>
    </lineage>
</organism>
<sequence length="174" mass="18273">MRLPRITATVTCVGAAALVAAAIPAEARPPAPPTTTAYHAQVKWKSPITKFNNAIPDTRYKIGQSTTPLPAGTYVYSGSVTIAWKDGFTPTVGDQAVINCSVGNSSATVSGGTLMNVYISDVVYSISVPLSGTFTSRGTRERLTIRCSTSDIMAAGDVTAQDGEVWAMRVNLKS</sequence>
<dbReference type="AlphaFoldDB" id="A0A6J7I3Z0"/>
<evidence type="ECO:0000313" key="1">
    <source>
        <dbReference type="EMBL" id="CAB4925317.1"/>
    </source>
</evidence>
<reference evidence="1" key="1">
    <citation type="submission" date="2020-05" db="EMBL/GenBank/DDBJ databases">
        <authorList>
            <person name="Chiriac C."/>
            <person name="Salcher M."/>
            <person name="Ghai R."/>
            <person name="Kavagutti S V."/>
        </authorList>
    </citation>
    <scope>NUCLEOTIDE SEQUENCE</scope>
</reference>
<proteinExistence type="predicted"/>